<gene>
    <name evidence="1" type="ORF">PHSY_001991</name>
</gene>
<organism evidence="1 2">
    <name type="scientific">Pseudozyma hubeiensis (strain SY62)</name>
    <name type="common">Yeast</name>
    <dbReference type="NCBI Taxonomy" id="1305764"/>
    <lineage>
        <taxon>Eukaryota</taxon>
        <taxon>Fungi</taxon>
        <taxon>Dikarya</taxon>
        <taxon>Basidiomycota</taxon>
        <taxon>Ustilaginomycotina</taxon>
        <taxon>Ustilaginomycetes</taxon>
        <taxon>Ustilaginales</taxon>
        <taxon>Ustilaginaceae</taxon>
        <taxon>Pseudozyma</taxon>
    </lineage>
</organism>
<sequence>MHEWAGRPRRLGTRRRGRCRVKYRDRGAARIAGCSRDGVLKFGIDIVKVRKALLRGRRVDATRFIVIERRHQAWDAASCDRGDESRTAVIAAGESGLRWLGRSGRKICIATYGCDICAASIAPPAGYTGPPGCRCVWWSMSKPRCLPETWQPALLETEAVLAFEHPDKIRCYHSDDPFRPA</sequence>
<dbReference type="Proteomes" id="UP000014071">
    <property type="component" value="Unassembled WGS sequence"/>
</dbReference>
<accession>R9P8L9</accession>
<dbReference type="HOGENOM" id="CLU_1489633_0_0_1"/>
<dbReference type="RefSeq" id="XP_012188007.1">
    <property type="nucleotide sequence ID" value="XM_012332617.1"/>
</dbReference>
<keyword evidence="2" id="KW-1185">Reference proteome</keyword>
<reference evidence="2" key="1">
    <citation type="journal article" date="2013" name="Genome Announc.">
        <title>Draft genome sequence of the basidiomycetous yeast-like fungus Pseudozyma hubeiensis SY62, which produces an abundant amount of the biosurfactant mannosylerythritol lipids.</title>
        <authorList>
            <person name="Konishi M."/>
            <person name="Hatada Y."/>
            <person name="Horiuchi J."/>
        </authorList>
    </citation>
    <scope>NUCLEOTIDE SEQUENCE [LARGE SCALE GENOMIC DNA]</scope>
    <source>
        <strain evidence="2">SY62</strain>
    </source>
</reference>
<evidence type="ECO:0000313" key="1">
    <source>
        <dbReference type="EMBL" id="GAC94420.1"/>
    </source>
</evidence>
<proteinExistence type="predicted"/>
<protein>
    <submittedName>
        <fullName evidence="1">Uncharacterized protein</fullName>
    </submittedName>
</protein>
<dbReference type="GeneID" id="24107286"/>
<name>R9P8L9_PSEHS</name>
<evidence type="ECO:0000313" key="2">
    <source>
        <dbReference type="Proteomes" id="UP000014071"/>
    </source>
</evidence>
<dbReference type="AlphaFoldDB" id="R9P8L9"/>
<dbReference type="EMBL" id="DF238784">
    <property type="protein sequence ID" value="GAC94420.1"/>
    <property type="molecule type" value="Genomic_DNA"/>
</dbReference>